<dbReference type="EMBL" id="CAMGYJ010000006">
    <property type="protein sequence ID" value="CAI0435448.1"/>
    <property type="molecule type" value="Genomic_DNA"/>
</dbReference>
<proteinExistence type="predicted"/>
<evidence type="ECO:0000313" key="2">
    <source>
        <dbReference type="Proteomes" id="UP001154282"/>
    </source>
</evidence>
<dbReference type="AlphaFoldDB" id="A0AAV0LQS1"/>
<name>A0AAV0LQS1_9ROSI</name>
<reference evidence="1" key="1">
    <citation type="submission" date="2022-08" db="EMBL/GenBank/DDBJ databases">
        <authorList>
            <person name="Gutierrez-Valencia J."/>
        </authorList>
    </citation>
    <scope>NUCLEOTIDE SEQUENCE</scope>
</reference>
<evidence type="ECO:0000313" key="1">
    <source>
        <dbReference type="EMBL" id="CAI0435448.1"/>
    </source>
</evidence>
<organism evidence="1 2">
    <name type="scientific">Linum tenue</name>
    <dbReference type="NCBI Taxonomy" id="586396"/>
    <lineage>
        <taxon>Eukaryota</taxon>
        <taxon>Viridiplantae</taxon>
        <taxon>Streptophyta</taxon>
        <taxon>Embryophyta</taxon>
        <taxon>Tracheophyta</taxon>
        <taxon>Spermatophyta</taxon>
        <taxon>Magnoliopsida</taxon>
        <taxon>eudicotyledons</taxon>
        <taxon>Gunneridae</taxon>
        <taxon>Pentapetalae</taxon>
        <taxon>rosids</taxon>
        <taxon>fabids</taxon>
        <taxon>Malpighiales</taxon>
        <taxon>Linaceae</taxon>
        <taxon>Linum</taxon>
    </lineage>
</organism>
<sequence>IRERENKKRALLQAQFIPFSAFWLRSSVVSVLISLISDTWVNGPHDIKLIFLGGEAHHWSLLQGLLKCRPCVALLHGPGAPHQFQFNDFSIGLKVNNIGPFCIEGRITCFIK</sequence>
<comment type="caution">
    <text evidence="1">The sequence shown here is derived from an EMBL/GenBank/DDBJ whole genome shotgun (WGS) entry which is preliminary data.</text>
</comment>
<accession>A0AAV0LQS1</accession>
<dbReference type="PANTHER" id="PTHR35631:SF6">
    <property type="entry name" value="SECRETED PROTEIN"/>
    <property type="match status" value="1"/>
</dbReference>
<dbReference type="PANTHER" id="PTHR35631">
    <property type="entry name" value="OS08G0114150 PROTEIN"/>
    <property type="match status" value="1"/>
</dbReference>
<keyword evidence="2" id="KW-1185">Reference proteome</keyword>
<gene>
    <name evidence="1" type="ORF">LITE_LOCUS24706</name>
</gene>
<feature type="non-terminal residue" evidence="1">
    <location>
        <position position="1"/>
    </location>
</feature>
<dbReference type="Proteomes" id="UP001154282">
    <property type="component" value="Unassembled WGS sequence"/>
</dbReference>
<protein>
    <submittedName>
        <fullName evidence="1">Uncharacterized protein</fullName>
    </submittedName>
</protein>